<dbReference type="Gene3D" id="3.30.559.30">
    <property type="entry name" value="Nonribosomal peptide synthetase, condensation domain"/>
    <property type="match status" value="1"/>
</dbReference>
<dbReference type="GO" id="GO:0008080">
    <property type="term" value="F:N-acetyltransferase activity"/>
    <property type="evidence" value="ECO:0007669"/>
    <property type="project" value="TreeGrafter"/>
</dbReference>
<dbReference type="Proteomes" id="UP000258309">
    <property type="component" value="Unassembled WGS sequence"/>
</dbReference>
<keyword evidence="2" id="KW-1185">Reference proteome</keyword>
<dbReference type="PANTHER" id="PTHR28037:SF1">
    <property type="entry name" value="ALCOHOL O-ACETYLTRANSFERASE 1-RELATED"/>
    <property type="match status" value="1"/>
</dbReference>
<dbReference type="PANTHER" id="PTHR28037">
    <property type="entry name" value="ALCOHOL O-ACETYLTRANSFERASE 1-RELATED"/>
    <property type="match status" value="1"/>
</dbReference>
<proteinExistence type="predicted"/>
<comment type="caution">
    <text evidence="1">The sequence shown here is derived from an EMBL/GenBank/DDBJ whole genome shotgun (WGS) entry which is preliminary data.</text>
</comment>
<dbReference type="InterPro" id="IPR023213">
    <property type="entry name" value="CAT-like_dom_sf"/>
</dbReference>
<dbReference type="AlphaFoldDB" id="A0A3E2HRU0"/>
<name>A0A3E2HRU0_SCYLI</name>
<gene>
    <name evidence="1" type="ORF">B7463_g239</name>
</gene>
<dbReference type="Gene3D" id="3.30.559.10">
    <property type="entry name" value="Chloramphenicol acetyltransferase-like domain"/>
    <property type="match status" value="1"/>
</dbReference>
<dbReference type="OMA" id="AFAYEHT"/>
<feature type="non-terminal residue" evidence="1">
    <location>
        <position position="1"/>
    </location>
</feature>
<sequence>MYSKSQIPAGLLGSYYAARQTAGQYRSCAVTAQYHFTSPLEKFIKLLKYALKRNIQRHPPLSYGLLDRTKTSEAQFWRQEKIHWEDVVELHHVEEGDGDEILSAELGKAHEYLFTDQTRKPAWKLVVVVHGVESLTVDIIYLTQHAIADGLSCVAFHKSLYKYMMEGVSLSESDLIVNWPYVVPSSTPLPLPVEDFLTITPFTEQSKTATTATKTFPLNASEIWTGPPPYLPSAAAYASRLQILTIPSASVRQVLAKARNLNTTITALLHALVVIYLSTTHPTSPTFVSVTPYSLRSFTGISKDEMVNHINYIVSSWNPDIISTIRDAKDGSAEEFKASLAVGKQFREDIEAELELVAANCGGPTPLREIAAVSNHEESCRAAMNRKRSTTYEISNVGVVDFVASFPSTADQGIRLEKLVFSQCAMVVGPVIGLSAVSVRDGPLVISFCWQEGALEEGFMKRMVSFLKERLLALKD</sequence>
<dbReference type="Pfam" id="PF07247">
    <property type="entry name" value="AATase"/>
    <property type="match status" value="1"/>
</dbReference>
<dbReference type="InterPro" id="IPR052058">
    <property type="entry name" value="Alcohol_O-acetyltransferase"/>
</dbReference>
<dbReference type="OrthoDB" id="2150604at2759"/>
<evidence type="ECO:0000313" key="1">
    <source>
        <dbReference type="EMBL" id="RFU36084.1"/>
    </source>
</evidence>
<reference evidence="1 2" key="1">
    <citation type="submission" date="2018-05" db="EMBL/GenBank/DDBJ databases">
        <title>Draft genome sequence of Scytalidium lignicola DSM 105466, a ubiquitous saprotrophic fungus.</title>
        <authorList>
            <person name="Buettner E."/>
            <person name="Gebauer A.M."/>
            <person name="Hofrichter M."/>
            <person name="Liers C."/>
            <person name="Kellner H."/>
        </authorList>
    </citation>
    <scope>NUCLEOTIDE SEQUENCE [LARGE SCALE GENOMIC DNA]</scope>
    <source>
        <strain evidence="1 2">DSM 105466</strain>
    </source>
</reference>
<organism evidence="1 2">
    <name type="scientific">Scytalidium lignicola</name>
    <name type="common">Hyphomycete</name>
    <dbReference type="NCBI Taxonomy" id="5539"/>
    <lineage>
        <taxon>Eukaryota</taxon>
        <taxon>Fungi</taxon>
        <taxon>Dikarya</taxon>
        <taxon>Ascomycota</taxon>
        <taxon>Pezizomycotina</taxon>
        <taxon>Leotiomycetes</taxon>
        <taxon>Leotiomycetes incertae sedis</taxon>
        <taxon>Scytalidium</taxon>
    </lineage>
</organism>
<dbReference type="SUPFAM" id="SSF52777">
    <property type="entry name" value="CoA-dependent acyltransferases"/>
    <property type="match status" value="1"/>
</dbReference>
<protein>
    <recommendedName>
        <fullName evidence="3">Alcohol acetyltransferase</fullName>
    </recommendedName>
</protein>
<feature type="non-terminal residue" evidence="1">
    <location>
        <position position="476"/>
    </location>
</feature>
<evidence type="ECO:0000313" key="2">
    <source>
        <dbReference type="Proteomes" id="UP000258309"/>
    </source>
</evidence>
<accession>A0A3E2HRU0</accession>
<evidence type="ECO:0008006" key="3">
    <source>
        <dbReference type="Google" id="ProtNLM"/>
    </source>
</evidence>
<dbReference type="EMBL" id="NCSJ02000002">
    <property type="protein sequence ID" value="RFU36084.1"/>
    <property type="molecule type" value="Genomic_DNA"/>
</dbReference>
<dbReference type="STRING" id="5539.A0A3E2HRU0"/>
<dbReference type="InterPro" id="IPR010828">
    <property type="entry name" value="Atf2/Sli1-like"/>
</dbReference>